<evidence type="ECO:0000313" key="1">
    <source>
        <dbReference type="EMBL" id="CAI9740782.1"/>
    </source>
</evidence>
<dbReference type="EMBL" id="OX597838">
    <property type="protein sequence ID" value="CAI9740782.1"/>
    <property type="molecule type" value="Genomic_DNA"/>
</dbReference>
<sequence length="78" mass="8970">MIPGSKLRLAIWNVELERKERIIDKNGMSLSACDPLLTFFDQPVYYAMERYFENEISIRPCTVANGANEHFKDDVVGC</sequence>
<keyword evidence="2" id="KW-1185">Reference proteome</keyword>
<protein>
    <submittedName>
        <fullName evidence="1">Uncharacterized protein</fullName>
    </submittedName>
</protein>
<organism evidence="1 2">
    <name type="scientific">Octopus vulgaris</name>
    <name type="common">Common octopus</name>
    <dbReference type="NCBI Taxonomy" id="6645"/>
    <lineage>
        <taxon>Eukaryota</taxon>
        <taxon>Metazoa</taxon>
        <taxon>Spiralia</taxon>
        <taxon>Lophotrochozoa</taxon>
        <taxon>Mollusca</taxon>
        <taxon>Cephalopoda</taxon>
        <taxon>Coleoidea</taxon>
        <taxon>Octopodiformes</taxon>
        <taxon>Octopoda</taxon>
        <taxon>Incirrata</taxon>
        <taxon>Octopodidae</taxon>
        <taxon>Octopus</taxon>
    </lineage>
</organism>
<accession>A0AA36FK99</accession>
<reference evidence="1" key="1">
    <citation type="submission" date="2023-08" db="EMBL/GenBank/DDBJ databases">
        <authorList>
            <person name="Alioto T."/>
            <person name="Alioto T."/>
            <person name="Gomez Garrido J."/>
        </authorList>
    </citation>
    <scope>NUCLEOTIDE SEQUENCE</scope>
</reference>
<evidence type="ECO:0000313" key="2">
    <source>
        <dbReference type="Proteomes" id="UP001162480"/>
    </source>
</evidence>
<dbReference type="AlphaFoldDB" id="A0AA36FK99"/>
<proteinExistence type="predicted"/>
<dbReference type="Proteomes" id="UP001162480">
    <property type="component" value="Chromosome 25"/>
</dbReference>
<name>A0AA36FK99_OCTVU</name>
<gene>
    <name evidence="1" type="ORF">OCTVUL_1B029061</name>
</gene>